<feature type="compositionally biased region" description="Basic residues" evidence="1">
    <location>
        <begin position="133"/>
        <end position="150"/>
    </location>
</feature>
<name>A0A6J4HGH2_9ACTN</name>
<accession>A0A6J4HGH2</accession>
<dbReference type="EMBL" id="CADCTP010000064">
    <property type="protein sequence ID" value="CAA9223913.1"/>
    <property type="molecule type" value="Genomic_DNA"/>
</dbReference>
<dbReference type="GO" id="GO:0033980">
    <property type="term" value="F:phosphonopyruvate decarboxylase activity"/>
    <property type="evidence" value="ECO:0007669"/>
    <property type="project" value="UniProtKB-EC"/>
</dbReference>
<reference evidence="2" key="1">
    <citation type="submission" date="2020-02" db="EMBL/GenBank/DDBJ databases">
        <authorList>
            <person name="Meier V. D."/>
        </authorList>
    </citation>
    <scope>NUCLEOTIDE SEQUENCE</scope>
    <source>
        <strain evidence="2">AVDCRST_MAG41</strain>
    </source>
</reference>
<proteinExistence type="predicted"/>
<feature type="region of interest" description="Disordered" evidence="1">
    <location>
        <begin position="1"/>
        <end position="180"/>
    </location>
</feature>
<sequence>DRRRGLLRRAGRPRDRRGERGAVLVLRRPAGPAHRARRVRAGGQRGRRAGVRGRRGGHRHPGRRADPELRARQPGQPADLAVDDVRDPGAAVRQPARVAGPGRRRAAARGDGPDHARAAGRARHPALGPGPGPRRRPGRRAGRRGRRAGRRPAGGGAGAARVDRRPGAGRGGRPARARGR</sequence>
<feature type="non-terminal residue" evidence="2">
    <location>
        <position position="1"/>
    </location>
</feature>
<dbReference type="EC" id="4.1.1.82" evidence="2"/>
<keyword evidence="2" id="KW-0670">Pyruvate</keyword>
<dbReference type="AlphaFoldDB" id="A0A6J4HGH2"/>
<feature type="non-terminal residue" evidence="2">
    <location>
        <position position="180"/>
    </location>
</feature>
<organism evidence="2">
    <name type="scientific">uncultured Mycobacteriales bacterium</name>
    <dbReference type="NCBI Taxonomy" id="581187"/>
    <lineage>
        <taxon>Bacteria</taxon>
        <taxon>Bacillati</taxon>
        <taxon>Actinomycetota</taxon>
        <taxon>Actinomycetes</taxon>
        <taxon>Mycobacteriales</taxon>
        <taxon>environmental samples</taxon>
    </lineage>
</organism>
<evidence type="ECO:0000313" key="2">
    <source>
        <dbReference type="EMBL" id="CAA9223913.1"/>
    </source>
</evidence>
<gene>
    <name evidence="2" type="ORF">AVDCRST_MAG41-642</name>
</gene>
<feature type="compositionally biased region" description="Basic residues" evidence="1">
    <location>
        <begin position="1"/>
        <end position="11"/>
    </location>
</feature>
<feature type="compositionally biased region" description="Basic residues" evidence="1">
    <location>
        <begin position="34"/>
        <end position="62"/>
    </location>
</feature>
<keyword evidence="2" id="KW-0456">Lyase</keyword>
<protein>
    <submittedName>
        <fullName evidence="2">Phosphonopyruvate decarboxylase</fullName>
        <ecNumber evidence="2">4.1.1.82</ecNumber>
    </submittedName>
</protein>
<evidence type="ECO:0000256" key="1">
    <source>
        <dbReference type="SAM" id="MobiDB-lite"/>
    </source>
</evidence>